<dbReference type="EMBL" id="KB207240">
    <property type="protein sequence ID" value="ELP83704.1"/>
    <property type="molecule type" value="Genomic_DNA"/>
</dbReference>
<dbReference type="KEGG" id="eiv:EIN_468480"/>
<dbReference type="GeneID" id="14882750"/>
<dbReference type="AlphaFoldDB" id="A0A0A1TUJ5"/>
<accession>A0A0A1TUJ5</accession>
<keyword evidence="1" id="KW-0472">Membrane</keyword>
<feature type="transmembrane region" description="Helical" evidence="1">
    <location>
        <begin position="21"/>
        <end position="38"/>
    </location>
</feature>
<name>A0A0A1TUJ5_ENTIV</name>
<reference evidence="2 3" key="1">
    <citation type="submission" date="2012-10" db="EMBL/GenBank/DDBJ databases">
        <authorList>
            <person name="Zafar N."/>
            <person name="Inman J."/>
            <person name="Hall N."/>
            <person name="Lorenzi H."/>
            <person name="Caler E."/>
        </authorList>
    </citation>
    <scope>NUCLEOTIDE SEQUENCE [LARGE SCALE GENOMIC DNA]</scope>
    <source>
        <strain evidence="2 3">IP1</strain>
    </source>
</reference>
<keyword evidence="1" id="KW-0812">Transmembrane</keyword>
<gene>
    <name evidence="2" type="ORF">EIN_468480</name>
</gene>
<sequence length="126" mass="14428">MGLFYAIPFGMFVDSGVGYKIFIYIIALIIPPFLAIFVRYFKTTRGKYQIIIIVVGTCFTFVSFFMFVCAVACTVKYPSTWSSANMTKRIEYETKHECCINTEQQGVLSDVPTLKLIYFTDCPFVK</sequence>
<evidence type="ECO:0000313" key="2">
    <source>
        <dbReference type="EMBL" id="ELP83704.1"/>
    </source>
</evidence>
<keyword evidence="3" id="KW-1185">Reference proteome</keyword>
<protein>
    <submittedName>
        <fullName evidence="2">Uncharacterized protein</fullName>
    </submittedName>
</protein>
<feature type="transmembrane region" description="Helical" evidence="1">
    <location>
        <begin position="50"/>
        <end position="77"/>
    </location>
</feature>
<dbReference type="Proteomes" id="UP000014680">
    <property type="component" value="Unassembled WGS sequence"/>
</dbReference>
<keyword evidence="1" id="KW-1133">Transmembrane helix</keyword>
<proteinExistence type="predicted"/>
<organism evidence="2 3">
    <name type="scientific">Entamoeba invadens IP1</name>
    <dbReference type="NCBI Taxonomy" id="370355"/>
    <lineage>
        <taxon>Eukaryota</taxon>
        <taxon>Amoebozoa</taxon>
        <taxon>Evosea</taxon>
        <taxon>Archamoebae</taxon>
        <taxon>Mastigamoebida</taxon>
        <taxon>Entamoebidae</taxon>
        <taxon>Entamoeba</taxon>
    </lineage>
</organism>
<dbReference type="VEuPathDB" id="AmoebaDB:EIN_468480"/>
<dbReference type="RefSeq" id="XP_004183050.1">
    <property type="nucleotide sequence ID" value="XM_004183002.1"/>
</dbReference>
<evidence type="ECO:0000256" key="1">
    <source>
        <dbReference type="SAM" id="Phobius"/>
    </source>
</evidence>
<evidence type="ECO:0000313" key="3">
    <source>
        <dbReference type="Proteomes" id="UP000014680"/>
    </source>
</evidence>